<evidence type="ECO:0000313" key="3">
    <source>
        <dbReference type="Proteomes" id="UP000609064"/>
    </source>
</evidence>
<protein>
    <recommendedName>
        <fullName evidence="1">Putative beta-lactamase-inhibitor-like PepSY-like domain-containing protein</fullName>
    </recommendedName>
</protein>
<reference evidence="2" key="2">
    <citation type="submission" date="2020-09" db="EMBL/GenBank/DDBJ databases">
        <authorList>
            <person name="Sun Q."/>
            <person name="Zhou Y."/>
        </authorList>
    </citation>
    <scope>NUCLEOTIDE SEQUENCE</scope>
    <source>
        <strain evidence="2">CGMCC 1.15958</strain>
    </source>
</reference>
<dbReference type="PROSITE" id="PS51257">
    <property type="entry name" value="PROKAR_LIPOPROTEIN"/>
    <property type="match status" value="1"/>
</dbReference>
<dbReference type="Proteomes" id="UP000609064">
    <property type="component" value="Unassembled WGS sequence"/>
</dbReference>
<accession>A0A916YJJ4</accession>
<feature type="domain" description="Putative beta-lactamase-inhibitor-like PepSY-like" evidence="1">
    <location>
        <begin position="75"/>
        <end position="157"/>
    </location>
</feature>
<dbReference type="EMBL" id="BMKK01000002">
    <property type="protein sequence ID" value="GGD48186.1"/>
    <property type="molecule type" value="Genomic_DNA"/>
</dbReference>
<reference evidence="2" key="1">
    <citation type="journal article" date="2014" name="Int. J. Syst. Evol. Microbiol.">
        <title>Complete genome sequence of Corynebacterium casei LMG S-19264T (=DSM 44701T), isolated from a smear-ripened cheese.</title>
        <authorList>
            <consortium name="US DOE Joint Genome Institute (JGI-PGF)"/>
            <person name="Walter F."/>
            <person name="Albersmeier A."/>
            <person name="Kalinowski J."/>
            <person name="Ruckert C."/>
        </authorList>
    </citation>
    <scope>NUCLEOTIDE SEQUENCE</scope>
    <source>
        <strain evidence="2">CGMCC 1.15958</strain>
    </source>
</reference>
<dbReference type="SUPFAM" id="SSF160574">
    <property type="entry name" value="BT0923-like"/>
    <property type="match status" value="3"/>
</dbReference>
<organism evidence="2 3">
    <name type="scientific">Emticicia aquatilis</name>
    <dbReference type="NCBI Taxonomy" id="1537369"/>
    <lineage>
        <taxon>Bacteria</taxon>
        <taxon>Pseudomonadati</taxon>
        <taxon>Bacteroidota</taxon>
        <taxon>Cytophagia</taxon>
        <taxon>Cytophagales</taxon>
        <taxon>Leadbetterellaceae</taxon>
        <taxon>Emticicia</taxon>
    </lineage>
</organism>
<keyword evidence="3" id="KW-1185">Reference proteome</keyword>
<sequence>MNKIILVLFCGVFALSSCKTQDLISPVASTLPTAIGTTNVPAVVVASLSKNFPTATNTTWNQTSPTSFMATFKQNNAGKVATFQNTGAFLKVGDVIDPATLPTAIIDYLKANYAGYTIVQADAKFTKDGLIVIGYETLITVGTTQYELEFDATGKFTKLETPDGHDEGAGIAQTALLPAITTYLGANYVGYVFKEAESKMSLGVVTGYKVEIVQNNVKYNILFDAVGTFVSVNTGGKGGDNHGGNEQGNGQNGNDVVIAQTDLPAIVGTYLTTNFAGYVFVGAVVEKNTAGTVLGYEVKFTLAGKSYETEFDATGKFLKLN</sequence>
<proteinExistence type="predicted"/>
<dbReference type="AlphaFoldDB" id="A0A916YJJ4"/>
<feature type="domain" description="Putative beta-lactamase-inhibitor-like PepSY-like" evidence="1">
    <location>
        <begin position="258"/>
        <end position="319"/>
    </location>
</feature>
<dbReference type="Gene3D" id="3.10.450.360">
    <property type="match status" value="1"/>
</dbReference>
<dbReference type="RefSeq" id="WP_188764965.1">
    <property type="nucleotide sequence ID" value="NZ_BMKK01000002.1"/>
</dbReference>
<dbReference type="InterPro" id="IPR021533">
    <property type="entry name" value="PepSY-like"/>
</dbReference>
<dbReference type="Pfam" id="PF11396">
    <property type="entry name" value="PepSY_like"/>
    <property type="match status" value="2"/>
</dbReference>
<evidence type="ECO:0000259" key="1">
    <source>
        <dbReference type="Pfam" id="PF11396"/>
    </source>
</evidence>
<name>A0A916YJJ4_9BACT</name>
<evidence type="ECO:0000313" key="2">
    <source>
        <dbReference type="EMBL" id="GGD48186.1"/>
    </source>
</evidence>
<gene>
    <name evidence="2" type="ORF">GCM10011514_10250</name>
</gene>
<comment type="caution">
    <text evidence="2">The sequence shown here is derived from an EMBL/GenBank/DDBJ whole genome shotgun (WGS) entry which is preliminary data.</text>
</comment>